<protein>
    <submittedName>
        <fullName evidence="6">Arylacetamide deacetylase</fullName>
    </submittedName>
</protein>
<dbReference type="Gene3D" id="3.40.50.1820">
    <property type="entry name" value="alpha/beta hydrolase"/>
    <property type="match status" value="1"/>
</dbReference>
<accession>A0A1W0XBR5</accession>
<dbReference type="InterPro" id="IPR013094">
    <property type="entry name" value="AB_hydrolase_3"/>
</dbReference>
<comment type="caution">
    <text evidence="6">The sequence shown here is derived from an EMBL/GenBank/DDBJ whole genome shotgun (WGS) entry which is preliminary data.</text>
</comment>
<evidence type="ECO:0000256" key="2">
    <source>
        <dbReference type="ARBA" id="ARBA00022801"/>
    </source>
</evidence>
<dbReference type="InterPro" id="IPR050300">
    <property type="entry name" value="GDXG_lipolytic_enzyme"/>
</dbReference>
<comment type="similarity">
    <text evidence="1">Belongs to the 'GDXG' lipolytic enzyme family.</text>
</comment>
<dbReference type="PANTHER" id="PTHR48081">
    <property type="entry name" value="AB HYDROLASE SUPERFAMILY PROTEIN C4A8.06C"/>
    <property type="match status" value="1"/>
</dbReference>
<dbReference type="InterPro" id="IPR029058">
    <property type="entry name" value="AB_hydrolase_fold"/>
</dbReference>
<evidence type="ECO:0000256" key="4">
    <source>
        <dbReference type="SAM" id="MobiDB-lite"/>
    </source>
</evidence>
<dbReference type="PROSITE" id="PS01174">
    <property type="entry name" value="LIPASE_GDXG_SER"/>
    <property type="match status" value="1"/>
</dbReference>
<dbReference type="GO" id="GO:0016787">
    <property type="term" value="F:hydrolase activity"/>
    <property type="evidence" value="ECO:0007669"/>
    <property type="project" value="UniProtKB-KW"/>
</dbReference>
<dbReference type="PANTHER" id="PTHR48081:SF8">
    <property type="entry name" value="ALPHA_BETA HYDROLASE FOLD-3 DOMAIN-CONTAINING PROTEIN-RELATED"/>
    <property type="match status" value="1"/>
</dbReference>
<dbReference type="EMBL" id="MTYJ01000005">
    <property type="protein sequence ID" value="OQV24894.1"/>
    <property type="molecule type" value="Genomic_DNA"/>
</dbReference>
<dbReference type="Proteomes" id="UP000192578">
    <property type="component" value="Unassembled WGS sequence"/>
</dbReference>
<evidence type="ECO:0000256" key="1">
    <source>
        <dbReference type="ARBA" id="ARBA00010515"/>
    </source>
</evidence>
<keyword evidence="7" id="KW-1185">Reference proteome</keyword>
<evidence type="ECO:0000259" key="5">
    <source>
        <dbReference type="Pfam" id="PF07859"/>
    </source>
</evidence>
<reference evidence="7" key="1">
    <citation type="submission" date="2017-01" db="EMBL/GenBank/DDBJ databases">
        <title>Comparative genomics of anhydrobiosis in the tardigrade Hypsibius dujardini.</title>
        <authorList>
            <person name="Yoshida Y."/>
            <person name="Koutsovoulos G."/>
            <person name="Laetsch D."/>
            <person name="Stevens L."/>
            <person name="Kumar S."/>
            <person name="Horikawa D."/>
            <person name="Ishino K."/>
            <person name="Komine S."/>
            <person name="Tomita M."/>
            <person name="Blaxter M."/>
            <person name="Arakawa K."/>
        </authorList>
    </citation>
    <scope>NUCLEOTIDE SEQUENCE [LARGE SCALE GENOMIC DNA]</scope>
    <source>
        <strain evidence="7">Z151</strain>
    </source>
</reference>
<feature type="domain" description="Alpha/beta hydrolase fold-3" evidence="5">
    <location>
        <begin position="50"/>
        <end position="155"/>
    </location>
</feature>
<feature type="domain" description="Alpha/beta hydrolase fold-3" evidence="5">
    <location>
        <begin position="217"/>
        <end position="273"/>
    </location>
</feature>
<gene>
    <name evidence="6" type="ORF">BV898_01476</name>
</gene>
<feature type="active site" evidence="3">
    <location>
        <position position="107"/>
    </location>
</feature>
<dbReference type="SUPFAM" id="SSF53474">
    <property type="entry name" value="alpha/beta-Hydrolases"/>
    <property type="match status" value="1"/>
</dbReference>
<dbReference type="Pfam" id="PF07859">
    <property type="entry name" value="Abhydrolase_3"/>
    <property type="match status" value="2"/>
</dbReference>
<dbReference type="InterPro" id="IPR033140">
    <property type="entry name" value="Lipase_GDXG_put_SER_AS"/>
</dbReference>
<keyword evidence="2" id="KW-0378">Hydrolase</keyword>
<dbReference type="AlphaFoldDB" id="A0A1W0XBR5"/>
<evidence type="ECO:0000313" key="7">
    <source>
        <dbReference type="Proteomes" id="UP000192578"/>
    </source>
</evidence>
<evidence type="ECO:0000256" key="3">
    <source>
        <dbReference type="PROSITE-ProRule" id="PRU10038"/>
    </source>
</evidence>
<sequence length="307" mass="35093">MFRPWPTPHWAAEPSSTSTGASKAFLSGSCEETNSKSDVITLKLYAVIERYLVNHMDAVVVSVHYCLAPEYPYPIPFEDCLTAIKYLHRHHQHFGRDATQISIAGDSAGANIAAGIFLKLRDTNQNFLHRQILLSPVTQVSSFLTYSFRDNAKYAIFIEPTFFLEYINVSTDHADAVCANEHVVHEEMIHHKARPYLKNYHKINHEDVVRKEHVARDFGRRIEDPYLCPMMADSLKGLSPALVLVTEHDPFRDDALAYADRLQADGIEMEAVRAFGFHRIYYFFDRSVSGGRMIDAVVNYMRTVYEK</sequence>
<name>A0A1W0XBR5_HYPEX</name>
<organism evidence="6 7">
    <name type="scientific">Hypsibius exemplaris</name>
    <name type="common">Freshwater tardigrade</name>
    <dbReference type="NCBI Taxonomy" id="2072580"/>
    <lineage>
        <taxon>Eukaryota</taxon>
        <taxon>Metazoa</taxon>
        <taxon>Ecdysozoa</taxon>
        <taxon>Tardigrada</taxon>
        <taxon>Eutardigrada</taxon>
        <taxon>Parachela</taxon>
        <taxon>Hypsibioidea</taxon>
        <taxon>Hypsibiidae</taxon>
        <taxon>Hypsibius</taxon>
    </lineage>
</organism>
<evidence type="ECO:0000313" key="6">
    <source>
        <dbReference type="EMBL" id="OQV24894.1"/>
    </source>
</evidence>
<proteinExistence type="inferred from homology"/>
<dbReference type="OrthoDB" id="408631at2759"/>
<feature type="region of interest" description="Disordered" evidence="4">
    <location>
        <begin position="1"/>
        <end position="20"/>
    </location>
</feature>